<dbReference type="EMBL" id="JTDI01000003">
    <property type="protein sequence ID" value="KHK90942.1"/>
    <property type="molecule type" value="Genomic_DNA"/>
</dbReference>
<protein>
    <submittedName>
        <fullName evidence="1">Uncharacterized protein</fullName>
    </submittedName>
</protein>
<evidence type="ECO:0000313" key="2">
    <source>
        <dbReference type="Proteomes" id="UP000031057"/>
    </source>
</evidence>
<name>A0A0B1ZP40_9SPHN</name>
<organism evidence="1 2">
    <name type="scientific">Novosphingobium malaysiense</name>
    <dbReference type="NCBI Taxonomy" id="1348853"/>
    <lineage>
        <taxon>Bacteria</taxon>
        <taxon>Pseudomonadati</taxon>
        <taxon>Pseudomonadota</taxon>
        <taxon>Alphaproteobacteria</taxon>
        <taxon>Sphingomonadales</taxon>
        <taxon>Sphingomonadaceae</taxon>
        <taxon>Novosphingobium</taxon>
    </lineage>
</organism>
<dbReference type="Proteomes" id="UP000031057">
    <property type="component" value="Unassembled WGS sequence"/>
</dbReference>
<evidence type="ECO:0000313" key="1">
    <source>
        <dbReference type="EMBL" id="KHK90942.1"/>
    </source>
</evidence>
<proteinExistence type="predicted"/>
<accession>A0A0B1ZP40</accession>
<reference evidence="1 2" key="1">
    <citation type="submission" date="2014-10" db="EMBL/GenBank/DDBJ databases">
        <title>Genome sequence of Novosphingobium malaysiense MUSC 273(T).</title>
        <authorList>
            <person name="Lee L.-H."/>
        </authorList>
    </citation>
    <scope>NUCLEOTIDE SEQUENCE [LARGE SCALE GENOMIC DNA]</scope>
    <source>
        <strain evidence="1 2">MUSC 273</strain>
    </source>
</reference>
<keyword evidence="2" id="KW-1185">Reference proteome</keyword>
<gene>
    <name evidence="1" type="ORF">LK12_08310</name>
</gene>
<dbReference type="AlphaFoldDB" id="A0A0B1ZP40"/>
<comment type="caution">
    <text evidence="1">The sequence shown here is derived from an EMBL/GenBank/DDBJ whole genome shotgun (WGS) entry which is preliminary data.</text>
</comment>
<sequence length="71" mass="8119">MKGDHMPLFTITLDEDGFGEPKRIEFTADDAHQAFYILENERTGRKAILWQGQKRLGALQREDDGVWKVAG</sequence>